<evidence type="ECO:0000313" key="3">
    <source>
        <dbReference type="Proteomes" id="UP000066124"/>
    </source>
</evidence>
<accession>A0A0K1IYH5</accession>
<dbReference type="GeneID" id="25247539"/>
<geneLocation type="plasmid" evidence="2 3">
    <name>pHG1</name>
</geneLocation>
<name>A0A0K1IYH5_HALGI</name>
<dbReference type="Proteomes" id="UP000066124">
    <property type="component" value="Plasmid pHG1"/>
</dbReference>
<dbReference type="KEGG" id="hgi:ABY42_16265"/>
<organism evidence="2 3">
    <name type="scientific">Haloferax gibbonsii</name>
    <dbReference type="NCBI Taxonomy" id="35746"/>
    <lineage>
        <taxon>Archaea</taxon>
        <taxon>Methanobacteriati</taxon>
        <taxon>Methanobacteriota</taxon>
        <taxon>Stenosarchaea group</taxon>
        <taxon>Halobacteria</taxon>
        <taxon>Halobacteriales</taxon>
        <taxon>Haloferacaceae</taxon>
        <taxon>Haloferax</taxon>
    </lineage>
</organism>
<dbReference type="RefSeq" id="WP_050460125.1">
    <property type="nucleotide sequence ID" value="NZ_CP011948.1"/>
</dbReference>
<keyword evidence="2" id="KW-0614">Plasmid</keyword>
<evidence type="ECO:0000259" key="1">
    <source>
        <dbReference type="Pfam" id="PF25958"/>
    </source>
</evidence>
<feature type="domain" description="DUF7995" evidence="1">
    <location>
        <begin position="1"/>
        <end position="163"/>
    </location>
</feature>
<dbReference type="AlphaFoldDB" id="A0A0K1IYH5"/>
<reference evidence="3" key="1">
    <citation type="journal article" date="2015" name="J. Biotechnol.">
        <title>Complete genome sequence of Haloferax gibbonsii strain ARA6, a potential producer of polyhydroxyalkanoates and halocins isolated from Araruama, Rio de Janeiro, Brasil.</title>
        <authorList>
            <person name="Pinto L.H."/>
            <person name="D'Alincourt Carvalho-Assef A.P."/>
            <person name="Vieira R.P."/>
            <person name="Clementino M.M."/>
            <person name="Albano R.M."/>
        </authorList>
    </citation>
    <scope>NUCLEOTIDE SEQUENCE [LARGE SCALE GENOMIC DNA]</scope>
    <source>
        <strain evidence="3">ARA6</strain>
        <plasmid evidence="3">Plasmid pHG1</plasmid>
    </source>
</reference>
<dbReference type="Pfam" id="PF25958">
    <property type="entry name" value="DUF7995"/>
    <property type="match status" value="1"/>
</dbReference>
<dbReference type="EMBL" id="CP011948">
    <property type="protein sequence ID" value="AKU09353.1"/>
    <property type="molecule type" value="Genomic_DNA"/>
</dbReference>
<gene>
    <name evidence="2" type="ORF">ABY42_16265</name>
</gene>
<sequence>MHQVIHALVTASTTDEALSRAADVFDQLVGTAPHAEAVFDYYVTFDDDSTTVAGSARWGDLPIAVPVASEEGQELLERGWQATTREFERNLERVREGVDDLDAAAIMRDEDLVRHACHNLGAYRGPAVYLYDEFGDGVRHRERLEQLVGSNDHLWIVPADVHY</sequence>
<proteinExistence type="predicted"/>
<dbReference type="InterPro" id="IPR058308">
    <property type="entry name" value="DUF7995"/>
</dbReference>
<protein>
    <recommendedName>
        <fullName evidence="1">DUF7995 domain-containing protein</fullName>
    </recommendedName>
</protein>
<evidence type="ECO:0000313" key="2">
    <source>
        <dbReference type="EMBL" id="AKU09353.1"/>
    </source>
</evidence>